<keyword evidence="1" id="KW-0812">Transmembrane</keyword>
<accession>A0A1M5G719</accession>
<keyword evidence="1" id="KW-0472">Membrane</keyword>
<dbReference type="RefSeq" id="WP_244160757.1">
    <property type="nucleotide sequence ID" value="NZ_FQWC01000001.1"/>
</dbReference>
<name>A0A1M5G719_9FLAO</name>
<reference evidence="3" key="1">
    <citation type="submission" date="2016-11" db="EMBL/GenBank/DDBJ databases">
        <authorList>
            <person name="Varghese N."/>
            <person name="Submissions S."/>
        </authorList>
    </citation>
    <scope>NUCLEOTIDE SEQUENCE [LARGE SCALE GENOMIC DNA]</scope>
    <source>
        <strain evidence="3">DSM 17963</strain>
    </source>
</reference>
<dbReference type="Proteomes" id="UP000184071">
    <property type="component" value="Unassembled WGS sequence"/>
</dbReference>
<dbReference type="STRING" id="370979.SAMN05443663_101730"/>
<dbReference type="AlphaFoldDB" id="A0A1M5G719"/>
<protein>
    <recommendedName>
        <fullName evidence="4">Cell division protein ZapB</fullName>
    </recommendedName>
</protein>
<evidence type="ECO:0000313" key="3">
    <source>
        <dbReference type="Proteomes" id="UP000184071"/>
    </source>
</evidence>
<keyword evidence="3" id="KW-1185">Reference proteome</keyword>
<dbReference type="EMBL" id="FQWC01000001">
    <property type="protein sequence ID" value="SHF99252.1"/>
    <property type="molecule type" value="Genomic_DNA"/>
</dbReference>
<organism evidence="2 3">
    <name type="scientific">Flavobacterium defluvii</name>
    <dbReference type="NCBI Taxonomy" id="370979"/>
    <lineage>
        <taxon>Bacteria</taxon>
        <taxon>Pseudomonadati</taxon>
        <taxon>Bacteroidota</taxon>
        <taxon>Flavobacteriia</taxon>
        <taxon>Flavobacteriales</taxon>
        <taxon>Flavobacteriaceae</taxon>
        <taxon>Flavobacterium</taxon>
    </lineage>
</organism>
<evidence type="ECO:0000256" key="1">
    <source>
        <dbReference type="SAM" id="Phobius"/>
    </source>
</evidence>
<proteinExistence type="predicted"/>
<gene>
    <name evidence="2" type="ORF">SAMN05443663_101730</name>
</gene>
<feature type="transmembrane region" description="Helical" evidence="1">
    <location>
        <begin position="12"/>
        <end position="30"/>
    </location>
</feature>
<sequence>MIKKNYTSEWIRVLFAIFFIFGIGATFYIFSKELKDEADKVKASNNAIKLVNPAKGSNAQKSILDSLNILKLEYEVAILEKTALSEQLAFEKKNVENLMEIIKASNNPSTIQIKIYRKQLSDLQTALASKVTEIKTLKSQNKNLLTEIETQNVVMYKQKAANDTLISNQKKLESTIKDASKLFLNNFKVVAMKEKKSGKEQETDKAKSADKLKISFSVNGNAIAKTGKRVFYIQVLDQKNTVLGENKLIEFGNDKALVYSFIVAADFQGKPLNVYGVLNSDGNQFKKGTYFVNFFDKQEIMGSASITLE</sequence>
<evidence type="ECO:0000313" key="2">
    <source>
        <dbReference type="EMBL" id="SHF99252.1"/>
    </source>
</evidence>
<keyword evidence="1" id="KW-1133">Transmembrane helix</keyword>
<evidence type="ECO:0008006" key="4">
    <source>
        <dbReference type="Google" id="ProtNLM"/>
    </source>
</evidence>